<sequence length="159" mass="18581">MLSLRRSILTQSIPKTFTSISASSKYSTIRNLSRAESVKLKELKEGQIWSYHHRPQDTSSRLIIYKIDHINGKDIIHITVDGLNFSGKNIIIYHLPFEREYFEQDITELIGHCTEKPANETIEGYKYWKEDSGKAWSKTVAECIEMIEKIYKDRNIEIK</sequence>
<accession>D2VJH9</accession>
<organism evidence="2">
    <name type="scientific">Naegleria gruberi</name>
    <name type="common">Amoeba</name>
    <dbReference type="NCBI Taxonomy" id="5762"/>
    <lineage>
        <taxon>Eukaryota</taxon>
        <taxon>Discoba</taxon>
        <taxon>Heterolobosea</taxon>
        <taxon>Tetramitia</taxon>
        <taxon>Eutetramitia</taxon>
        <taxon>Vahlkampfiidae</taxon>
        <taxon>Naegleria</taxon>
    </lineage>
</organism>
<dbReference type="GeneID" id="8853146"/>
<dbReference type="VEuPathDB" id="AmoebaDB:NAEGRDRAFT_69044"/>
<evidence type="ECO:0000313" key="1">
    <source>
        <dbReference type="EMBL" id="EFC43043.1"/>
    </source>
</evidence>
<reference evidence="1 2" key="1">
    <citation type="journal article" date="2010" name="Cell">
        <title>The genome of Naegleria gruberi illuminates early eukaryotic versatility.</title>
        <authorList>
            <person name="Fritz-Laylin L.K."/>
            <person name="Prochnik S.E."/>
            <person name="Ginger M.L."/>
            <person name="Dacks J.B."/>
            <person name="Carpenter M.L."/>
            <person name="Field M.C."/>
            <person name="Kuo A."/>
            <person name="Paredez A."/>
            <person name="Chapman J."/>
            <person name="Pham J."/>
            <person name="Shu S."/>
            <person name="Neupane R."/>
            <person name="Cipriano M."/>
            <person name="Mancuso J."/>
            <person name="Tu H."/>
            <person name="Salamov A."/>
            <person name="Lindquist E."/>
            <person name="Shapiro H."/>
            <person name="Lucas S."/>
            <person name="Grigoriev I.V."/>
            <person name="Cande W.Z."/>
            <person name="Fulton C."/>
            <person name="Rokhsar D.S."/>
            <person name="Dawson S.C."/>
        </authorList>
    </citation>
    <scope>NUCLEOTIDE SEQUENCE [LARGE SCALE GENOMIC DNA]</scope>
    <source>
        <strain evidence="1 2">NEG-M</strain>
    </source>
</reference>
<name>D2VJH9_NAEGR</name>
<protein>
    <submittedName>
        <fullName evidence="1">Predicted protein</fullName>
    </submittedName>
</protein>
<dbReference type="AlphaFoldDB" id="D2VJH9"/>
<dbReference type="InParanoid" id="D2VJH9"/>
<dbReference type="Proteomes" id="UP000006671">
    <property type="component" value="Unassembled WGS sequence"/>
</dbReference>
<evidence type="ECO:0000313" key="2">
    <source>
        <dbReference type="Proteomes" id="UP000006671"/>
    </source>
</evidence>
<dbReference type="EMBL" id="GG738876">
    <property type="protein sequence ID" value="EFC43043.1"/>
    <property type="molecule type" value="Genomic_DNA"/>
</dbReference>
<dbReference type="RefSeq" id="XP_002675787.1">
    <property type="nucleotide sequence ID" value="XM_002675741.1"/>
</dbReference>
<keyword evidence="2" id="KW-1185">Reference proteome</keyword>
<gene>
    <name evidence="1" type="ORF">NAEGRDRAFT_69044</name>
</gene>
<proteinExistence type="predicted"/>
<dbReference type="KEGG" id="ngr:NAEGRDRAFT_69044"/>